<evidence type="ECO:0000259" key="2">
    <source>
        <dbReference type="Pfam" id="PF26168"/>
    </source>
</evidence>
<feature type="domain" description="Glycosyltransferase N-terminal" evidence="2">
    <location>
        <begin position="28"/>
        <end position="62"/>
    </location>
</feature>
<dbReference type="Gene3D" id="3.40.50.2000">
    <property type="entry name" value="Glycogen Phosphorylase B"/>
    <property type="match status" value="2"/>
</dbReference>
<comment type="similarity">
    <text evidence="1">Belongs to the UDP-glycosyltransferase family.</text>
</comment>
<dbReference type="Proteomes" id="UP000237347">
    <property type="component" value="Unassembled WGS sequence"/>
</dbReference>
<evidence type="ECO:0000256" key="1">
    <source>
        <dbReference type="ARBA" id="ARBA00009995"/>
    </source>
</evidence>
<reference evidence="3 4" key="1">
    <citation type="journal article" date="2018" name="Sci. Data">
        <title>The draft genome sequence of cork oak.</title>
        <authorList>
            <person name="Ramos A.M."/>
            <person name="Usie A."/>
            <person name="Barbosa P."/>
            <person name="Barros P.M."/>
            <person name="Capote T."/>
            <person name="Chaves I."/>
            <person name="Simoes F."/>
            <person name="Abreu I."/>
            <person name="Carrasquinho I."/>
            <person name="Faro C."/>
            <person name="Guimaraes J.B."/>
            <person name="Mendonca D."/>
            <person name="Nobrega F."/>
            <person name="Rodrigues L."/>
            <person name="Saibo N.J.M."/>
            <person name="Varela M.C."/>
            <person name="Egas C."/>
            <person name="Matos J."/>
            <person name="Miguel C.M."/>
            <person name="Oliveira M.M."/>
            <person name="Ricardo C.P."/>
            <person name="Goncalves S."/>
        </authorList>
    </citation>
    <scope>NUCLEOTIDE SEQUENCE [LARGE SCALE GENOMIC DNA]</scope>
    <source>
        <strain evidence="4">cv. HL8</strain>
    </source>
</reference>
<sequence>MNSSTSNFQRESHRALLEKKMERETHILLFAYPVQGHINPMLQFSKRLASKGLRVTFVTTTSIGNSMQVLPSHSINVEIISDGSEEAEDAESIDASLERYKLHVSQSLPKLIEKHYSSRYPPKVLLYDSVMPWALEIARKIGIDGVPFFTQSCVVNAINYHANHGAIQMPIEEGASISLPLIPSLGFDDLPSFLCDKGLYQAWLKLALNQFSNFQEANWLLSHKPNAPILKCLASKGLRVTFVTTTSIGNSMLALPMHSINVEIISDGSGEAVDSESMDAVLERYELHVSQSLTKLIEKHNSSKYPPKLMVYDSGMPWALEIARQFGINAAPFFTQSCVINAIYYHANHGAIQMPLEEGASIALPSIPPLGVDDLPSFLCDKGLYPYFLGLVLNQFSNFLEANWLFCNTFNELENEVG</sequence>
<dbReference type="EMBL" id="PKMF04000617">
    <property type="protein sequence ID" value="KAK7823986.1"/>
    <property type="molecule type" value="Genomic_DNA"/>
</dbReference>
<dbReference type="SUPFAM" id="SSF53756">
    <property type="entry name" value="UDP-Glycosyltransferase/glycogen phosphorylase"/>
    <property type="match status" value="2"/>
</dbReference>
<name>A0AAW0JD51_QUESU</name>
<dbReference type="GO" id="GO:0080043">
    <property type="term" value="F:quercetin 3-O-glucosyltransferase activity"/>
    <property type="evidence" value="ECO:0007669"/>
    <property type="project" value="TreeGrafter"/>
</dbReference>
<dbReference type="InterPro" id="IPR058980">
    <property type="entry name" value="Glyco_transf_N"/>
</dbReference>
<dbReference type="AlphaFoldDB" id="A0AAW0JD51"/>
<keyword evidence="4" id="KW-1185">Reference proteome</keyword>
<dbReference type="Pfam" id="PF26168">
    <property type="entry name" value="Glyco_transf_N"/>
    <property type="match status" value="1"/>
</dbReference>
<dbReference type="PANTHER" id="PTHR11926">
    <property type="entry name" value="GLUCOSYL/GLUCURONOSYL TRANSFERASES"/>
    <property type="match status" value="1"/>
</dbReference>
<dbReference type="PANTHER" id="PTHR11926:SF1560">
    <property type="entry name" value="UDP-GLYCOSYLTRANSFERASE 74E1-RELATED"/>
    <property type="match status" value="1"/>
</dbReference>
<evidence type="ECO:0000313" key="3">
    <source>
        <dbReference type="EMBL" id="KAK7823986.1"/>
    </source>
</evidence>
<comment type="caution">
    <text evidence="3">The sequence shown here is derived from an EMBL/GenBank/DDBJ whole genome shotgun (WGS) entry which is preliminary data.</text>
</comment>
<organism evidence="3 4">
    <name type="scientific">Quercus suber</name>
    <name type="common">Cork oak</name>
    <dbReference type="NCBI Taxonomy" id="58331"/>
    <lineage>
        <taxon>Eukaryota</taxon>
        <taxon>Viridiplantae</taxon>
        <taxon>Streptophyta</taxon>
        <taxon>Embryophyta</taxon>
        <taxon>Tracheophyta</taxon>
        <taxon>Spermatophyta</taxon>
        <taxon>Magnoliopsida</taxon>
        <taxon>eudicotyledons</taxon>
        <taxon>Gunneridae</taxon>
        <taxon>Pentapetalae</taxon>
        <taxon>rosids</taxon>
        <taxon>fabids</taxon>
        <taxon>Fagales</taxon>
        <taxon>Fagaceae</taxon>
        <taxon>Quercus</taxon>
    </lineage>
</organism>
<proteinExistence type="inferred from homology"/>
<gene>
    <name evidence="3" type="primary">UGT74F2_7</name>
    <name evidence="3" type="ORF">CFP56_034957</name>
</gene>
<accession>A0AAW0JD51</accession>
<protein>
    <submittedName>
        <fullName evidence="3">Udp-glycosyltransferase 74f2</fullName>
    </submittedName>
</protein>
<dbReference type="GO" id="GO:0080044">
    <property type="term" value="F:quercetin 7-O-glucosyltransferase activity"/>
    <property type="evidence" value="ECO:0007669"/>
    <property type="project" value="TreeGrafter"/>
</dbReference>
<evidence type="ECO:0000313" key="4">
    <source>
        <dbReference type="Proteomes" id="UP000237347"/>
    </source>
</evidence>